<dbReference type="InterPro" id="IPR008893">
    <property type="entry name" value="WGR_domain"/>
</dbReference>
<evidence type="ECO:0000256" key="10">
    <source>
        <dbReference type="ARBA" id="ARBA00022679"/>
    </source>
</evidence>
<reference evidence="38" key="1">
    <citation type="submission" date="2011-08" db="EMBL/GenBank/DDBJ databases">
        <authorList>
            <person name="Rombauts S."/>
        </authorList>
    </citation>
    <scope>NUCLEOTIDE SEQUENCE</scope>
    <source>
        <strain evidence="38">London</strain>
    </source>
</reference>
<dbReference type="SMART" id="SM01335">
    <property type="entry name" value="PADR1"/>
    <property type="match status" value="2"/>
</dbReference>
<keyword evidence="8" id="KW-0399">Innate immunity</keyword>
<keyword evidence="10 31" id="KW-0808">Transferase</keyword>
<dbReference type="GO" id="GO:0140808">
    <property type="term" value="F:NAD+-protein-tyrosine ADP-ribosyltransferase activity"/>
    <property type="evidence" value="ECO:0007669"/>
    <property type="project" value="RHEA"/>
</dbReference>
<dbReference type="GO" id="GO:0006302">
    <property type="term" value="P:double-strand break repair"/>
    <property type="evidence" value="ECO:0007669"/>
    <property type="project" value="TreeGrafter"/>
</dbReference>
<dbReference type="InterPro" id="IPR036420">
    <property type="entry name" value="BRCT_dom_sf"/>
</dbReference>
<keyword evidence="7" id="KW-0021">Allosteric enzyme</keyword>
<evidence type="ECO:0000256" key="8">
    <source>
        <dbReference type="ARBA" id="ARBA00022588"/>
    </source>
</evidence>
<keyword evidence="18" id="KW-0805">Transcription regulation</keyword>
<evidence type="ECO:0000256" key="2">
    <source>
        <dbReference type="ARBA" id="ARBA00004514"/>
    </source>
</evidence>
<dbReference type="PROSITE" id="PS50064">
    <property type="entry name" value="ZF_PARP_2"/>
    <property type="match status" value="4"/>
</dbReference>
<dbReference type="SMART" id="SM00773">
    <property type="entry name" value="WGR"/>
    <property type="match status" value="1"/>
</dbReference>
<feature type="domain" description="PARP-type" evidence="33">
    <location>
        <begin position="1048"/>
        <end position="1130"/>
    </location>
</feature>
<dbReference type="Pfam" id="PF00644">
    <property type="entry name" value="PARP"/>
    <property type="match status" value="1"/>
</dbReference>
<dbReference type="GO" id="GO:0003677">
    <property type="term" value="F:DNA binding"/>
    <property type="evidence" value="ECO:0007669"/>
    <property type="project" value="UniProtKB-KW"/>
</dbReference>
<comment type="catalytic activity">
    <reaction evidence="29">
        <text>L-seryl-[protein] + NAD(+) = O-(ADP-D-ribosyl)-L-seryl-[protein] + nicotinamide + H(+)</text>
        <dbReference type="Rhea" id="RHEA:58232"/>
        <dbReference type="Rhea" id="RHEA-COMP:9863"/>
        <dbReference type="Rhea" id="RHEA-COMP:15091"/>
        <dbReference type="ChEBI" id="CHEBI:15378"/>
        <dbReference type="ChEBI" id="CHEBI:17154"/>
        <dbReference type="ChEBI" id="CHEBI:29999"/>
        <dbReference type="ChEBI" id="CHEBI:57540"/>
        <dbReference type="ChEBI" id="CHEBI:142556"/>
    </reaction>
    <physiologicalReaction direction="left-to-right" evidence="29">
        <dbReference type="Rhea" id="RHEA:58233"/>
    </physiologicalReaction>
</comment>
<feature type="domain" description="PARP-type" evidence="33">
    <location>
        <begin position="106"/>
        <end position="196"/>
    </location>
</feature>
<feature type="compositionally biased region" description="Low complexity" evidence="32">
    <location>
        <begin position="1005"/>
        <end position="1033"/>
    </location>
</feature>
<dbReference type="GO" id="GO:0140815">
    <property type="term" value="F:NAD+-protein-histidine ADP-ribosyltransferase activity"/>
    <property type="evidence" value="ECO:0007669"/>
    <property type="project" value="RHEA"/>
</dbReference>
<keyword evidence="14" id="KW-0013">ADP-ribosylation</keyword>
<dbReference type="Gene3D" id="3.40.50.10190">
    <property type="entry name" value="BRCT domain"/>
    <property type="match status" value="1"/>
</dbReference>
<dbReference type="GO" id="GO:0003950">
    <property type="term" value="F:NAD+ poly-ADP-ribosyltransferase activity"/>
    <property type="evidence" value="ECO:0007669"/>
    <property type="project" value="UniProtKB-UniRule"/>
</dbReference>
<keyword evidence="19 31" id="KW-0520">NAD</keyword>
<evidence type="ECO:0000256" key="13">
    <source>
        <dbReference type="ARBA" id="ARBA00022737"/>
    </source>
</evidence>
<dbReference type="CDD" id="cd01437">
    <property type="entry name" value="parp_like"/>
    <property type="match status" value="1"/>
</dbReference>
<dbReference type="SUPFAM" id="SSF57716">
    <property type="entry name" value="Glucocorticoid receptor-like (DNA-binding domain)"/>
    <property type="match status" value="4"/>
</dbReference>
<evidence type="ECO:0000259" key="36">
    <source>
        <dbReference type="PROSITE" id="PS51977"/>
    </source>
</evidence>
<dbReference type="SUPFAM" id="SSF52113">
    <property type="entry name" value="BRCT domain"/>
    <property type="match status" value="1"/>
</dbReference>
<keyword evidence="11" id="KW-0548">Nucleotidyltransferase</keyword>
<evidence type="ECO:0000256" key="19">
    <source>
        <dbReference type="ARBA" id="ARBA00023027"/>
    </source>
</evidence>
<evidence type="ECO:0000256" key="22">
    <source>
        <dbReference type="ARBA" id="ARBA00023242"/>
    </source>
</evidence>
<dbReference type="Gene3D" id="3.90.228.10">
    <property type="match status" value="1"/>
</dbReference>
<feature type="domain" description="PARP-type" evidence="33">
    <location>
        <begin position="15"/>
        <end position="97"/>
    </location>
</feature>
<evidence type="ECO:0000256" key="27">
    <source>
        <dbReference type="ARBA" id="ARBA00048241"/>
    </source>
</evidence>
<keyword evidence="4" id="KW-0158">Chromosome</keyword>
<dbReference type="PROSITE" id="PS52007">
    <property type="entry name" value="PADR1"/>
    <property type="match status" value="2"/>
</dbReference>
<evidence type="ECO:0000256" key="16">
    <source>
        <dbReference type="ARBA" id="ARBA00022833"/>
    </source>
</evidence>
<dbReference type="Pfam" id="PF08063">
    <property type="entry name" value="Zn_ribbon_PADR1"/>
    <property type="match status" value="1"/>
</dbReference>
<dbReference type="InterPro" id="IPR036930">
    <property type="entry name" value="WGR_dom_sf"/>
</dbReference>
<dbReference type="InterPro" id="IPR036616">
    <property type="entry name" value="Poly(ADP-ribose)pol_reg_dom_sf"/>
</dbReference>
<dbReference type="Gene3D" id="3.30.1740.10">
    <property type="entry name" value="Zinc finger, PARP-type"/>
    <property type="match status" value="4"/>
</dbReference>
<dbReference type="SMART" id="SM00292">
    <property type="entry name" value="BRCT"/>
    <property type="match status" value="1"/>
</dbReference>
<dbReference type="EnsemblMetazoa" id="tetur04g08160.1">
    <property type="protein sequence ID" value="tetur04g08160.1"/>
    <property type="gene ID" value="tetur04g08160"/>
</dbReference>
<feature type="domain" description="PARP catalytic" evidence="34">
    <location>
        <begin position="779"/>
        <end position="1005"/>
    </location>
</feature>
<evidence type="ECO:0000256" key="12">
    <source>
        <dbReference type="ARBA" id="ARBA00022723"/>
    </source>
</evidence>
<evidence type="ECO:0000256" key="31">
    <source>
        <dbReference type="RuleBase" id="RU362114"/>
    </source>
</evidence>
<dbReference type="InterPro" id="IPR050800">
    <property type="entry name" value="ARTD/PARP"/>
</dbReference>
<dbReference type="SMART" id="SM01336">
    <property type="entry name" value="zf-PARP"/>
    <property type="match status" value="4"/>
</dbReference>
<evidence type="ECO:0000256" key="6">
    <source>
        <dbReference type="ARBA" id="ARBA00022499"/>
    </source>
</evidence>
<dbReference type="InterPro" id="IPR038650">
    <property type="entry name" value="PADR1_C_dom_sf"/>
</dbReference>
<sequence>MDDEPSTSLRVDQPFKCEYAKSNRAACKGCKEKIGKDELRLAKMVKVPAFDGVSPHWYHFNCFFEKCRPKSTGDMGHFASLRFEDQKRIEAKIGSPKAVSSSISDFSVEYSKSSRAACVLCEVKIPVNELRICKIDEESDASARLGRPLPRWFHVDCFVSARQETGYLESGEKLPGFDGLESEDQKLLKKKIPKMGTKRKGDDANNVKVEAKKSKTEIKFEKSLQEQSDLLYSYIDKFKDFRAPQLDCLLEYNGYDPPRDRTRKAEVLADAMLFGALEKCPECKTGQLYFRIAGYICSGMVSDCLKCVYETKTPARKAFKVPPDYKETYDFLANYKYKPRVRIIPKVQGPVDAVDVTLQVGNGNGHQNESLPQLDPSKPLNGHKIVIFGKLSKPLKDLKKAITEMGATVVTNFDRTVLFGITNTKEIEKKSDKVGSAESCNVILVDEKVIDDIKLASVDDVASIIVKHSLCDWGTQDVAKRYTNLVNKSKVKSSKSGSGTSKSKSAAFPEKQRLVIKDGAAVDPQSELEGIAVVYKENDVIFSEVLNKVDFHSNKNSYYKLQLLKDEKKKNRFWVFTAWGRTGTDIGGSKVDPFRSLNEARLKFEEVFQDKTGNPYSMRRKMVRKANLYYPLDISYGGDGNQGVKMEMGHSELPEALQKLVMMLFDVQLMEKEMKEFELDMTKMPLGKLSKNQILAAYNVLTEISQLINDDSKKSKAKLISQSERFFTLIPHSFDTDRPPVIQTKEEIEKKREMLDALMEMEIACELMTTVKQEKVTDDPIKQHYLQLKTDVNVLNSNEPEYKVINEYLANTHAKTHACKLKIMEAFKVCRHGEEERYKKHANLHNKMLLWHGSRITNFASILSQGLKIAPPEAPVTGYMFGKGIYFADMATKSANYCHPQSNNNVGLLALCEVALGDMWELTQANFVSELPAGKHSVKGVGKTAPDPKKQKVIDGDVVVPCGPGVSTGVKDTSLLYNEFIVYDVSQLKIRYLLMVEFDNKFNSMSSNSSDDNSDSSKASSSSQKSSSSVHSVEVSHEPINLRAHQPYIAGYARSNYSGCRECQEDIPKDSLRLGRLVADARYDGYTPIWFHFNCFFKKFQPRTTGDISNFTLMRYEDQKLIEQKVQNHSRRRQAPISSFLVEYARSGYSTCLWCDRNIPIGSVRIGRNDENSDTPLLIGTPIPRWFHINCFARCRQKIGFGSNRSAPEISGFEDLKRFDQQVLITKLPPLNENRRTSVKNEYGAEASSSESLSFSSDDYSSLEESLASQSNLMYSYIDNLVKLKSSELNALLEDNGYDLSSMSDDRVDKIYALADAMAFGTLRSCPKCGDQIIFRIAGFICVNEVCDYTTSLPARCPFFVNSWLKNKYQFLEEYQYVRRDRVMPKTQYGCESYYPVRGTRFDPGEQLRLLLLGVRKKSRRRARRRSSYWSRKTS</sequence>
<keyword evidence="17" id="KW-0391">Immunity</keyword>
<dbReference type="Pfam" id="PF00533">
    <property type="entry name" value="BRCT"/>
    <property type="match status" value="1"/>
</dbReference>
<dbReference type="FunFam" id="3.90.228.10:FF:000002">
    <property type="entry name" value="Poly [ADP-ribose] polymerase"/>
    <property type="match status" value="1"/>
</dbReference>
<keyword evidence="15" id="KW-0863">Zinc-finger</keyword>
<comment type="similarity">
    <text evidence="25">Belongs to the ARTD/PARP family.</text>
</comment>
<dbReference type="Gene3D" id="1.20.142.10">
    <property type="entry name" value="Poly(ADP-ribose) polymerase, regulatory domain"/>
    <property type="match status" value="1"/>
</dbReference>
<evidence type="ECO:0000256" key="17">
    <source>
        <dbReference type="ARBA" id="ARBA00022859"/>
    </source>
</evidence>
<dbReference type="Gene3D" id="1.10.20.130">
    <property type="match status" value="1"/>
</dbReference>
<keyword evidence="6" id="KW-1017">Isopeptide bond</keyword>
<dbReference type="GO" id="GO:0008270">
    <property type="term" value="F:zinc ion binding"/>
    <property type="evidence" value="ECO:0007669"/>
    <property type="project" value="UniProtKB-KW"/>
</dbReference>
<keyword evidence="21" id="KW-0804">Transcription</keyword>
<dbReference type="GO" id="GO:0140806">
    <property type="term" value="F:NAD+-protein-aspartate ADP-ribosyltransferase activity"/>
    <property type="evidence" value="ECO:0007669"/>
    <property type="project" value="RHEA"/>
</dbReference>
<evidence type="ECO:0000256" key="30">
    <source>
        <dbReference type="ARBA" id="ARBA00071874"/>
    </source>
</evidence>
<dbReference type="InterPro" id="IPR036957">
    <property type="entry name" value="Znf_PARP_sf"/>
</dbReference>
<dbReference type="Pfam" id="PF21728">
    <property type="entry name" value="PADR1_N"/>
    <property type="match status" value="2"/>
</dbReference>
<evidence type="ECO:0000259" key="33">
    <source>
        <dbReference type="PROSITE" id="PS50064"/>
    </source>
</evidence>
<dbReference type="InterPro" id="IPR012317">
    <property type="entry name" value="Poly(ADP-ribose)pol_cat_dom"/>
</dbReference>
<dbReference type="GO" id="GO:0045087">
    <property type="term" value="P:innate immune response"/>
    <property type="evidence" value="ECO:0007669"/>
    <property type="project" value="UniProtKB-KW"/>
</dbReference>
<comment type="catalytic activity">
    <reaction evidence="23">
        <text>L-glutamyl-[protein] + NAD(+) = 5-O-(ADP-D-ribosyl)-L-glutamyl-[protein] + nicotinamide</text>
        <dbReference type="Rhea" id="RHEA:58224"/>
        <dbReference type="Rhea" id="RHEA-COMP:10208"/>
        <dbReference type="Rhea" id="RHEA-COMP:15089"/>
        <dbReference type="ChEBI" id="CHEBI:17154"/>
        <dbReference type="ChEBI" id="CHEBI:29973"/>
        <dbReference type="ChEBI" id="CHEBI:57540"/>
        <dbReference type="ChEBI" id="CHEBI:142540"/>
    </reaction>
    <physiologicalReaction direction="left-to-right" evidence="23">
        <dbReference type="Rhea" id="RHEA:58225"/>
    </physiologicalReaction>
</comment>
<evidence type="ECO:0000256" key="9">
    <source>
        <dbReference type="ARBA" id="ARBA00022676"/>
    </source>
</evidence>
<dbReference type="GO" id="GO:0005829">
    <property type="term" value="C:cytosol"/>
    <property type="evidence" value="ECO:0007669"/>
    <property type="project" value="UniProtKB-SubCell"/>
</dbReference>
<dbReference type="GO" id="GO:0005694">
    <property type="term" value="C:chromosome"/>
    <property type="evidence" value="ECO:0007669"/>
    <property type="project" value="UniProtKB-SubCell"/>
</dbReference>
<evidence type="ECO:0000256" key="3">
    <source>
        <dbReference type="ARBA" id="ARBA00004604"/>
    </source>
</evidence>
<keyword evidence="38" id="KW-1185">Reference proteome</keyword>
<evidence type="ECO:0000256" key="5">
    <source>
        <dbReference type="ARBA" id="ARBA00022490"/>
    </source>
</evidence>
<keyword evidence="16" id="KW-0862">Zinc</keyword>
<keyword evidence="22" id="KW-0539">Nucleus</keyword>
<evidence type="ECO:0000256" key="29">
    <source>
        <dbReference type="ARBA" id="ARBA00048575"/>
    </source>
</evidence>
<dbReference type="InterPro" id="IPR001510">
    <property type="entry name" value="Znf_PARP"/>
</dbReference>
<dbReference type="GO" id="GO:0070212">
    <property type="term" value="P:protein poly-ADP-ribosylation"/>
    <property type="evidence" value="ECO:0007669"/>
    <property type="project" value="TreeGrafter"/>
</dbReference>
<feature type="domain" description="PARP-type" evidence="33">
    <location>
        <begin position="1140"/>
        <end position="1232"/>
    </location>
</feature>
<dbReference type="SUPFAM" id="SSF142921">
    <property type="entry name" value="WGR domain-like"/>
    <property type="match status" value="1"/>
</dbReference>
<accession>T1K3C4</accession>
<dbReference type="eggNOG" id="KOG1037">
    <property type="taxonomic scope" value="Eukaryota"/>
</dbReference>
<dbReference type="PROSITE" id="PS51060">
    <property type="entry name" value="PARP_ALPHA_HD"/>
    <property type="match status" value="1"/>
</dbReference>
<dbReference type="Proteomes" id="UP000015104">
    <property type="component" value="Unassembled WGS sequence"/>
</dbReference>
<evidence type="ECO:0000256" key="15">
    <source>
        <dbReference type="ARBA" id="ARBA00022771"/>
    </source>
</evidence>
<keyword evidence="20" id="KW-0238">DNA-binding</keyword>
<dbReference type="SUPFAM" id="SSF47587">
    <property type="entry name" value="Domain of poly(ADP-ribose) polymerase"/>
    <property type="match status" value="1"/>
</dbReference>
<dbReference type="InterPro" id="IPR001357">
    <property type="entry name" value="BRCT_dom"/>
</dbReference>
<dbReference type="EC" id="2.4.2.-" evidence="31"/>
<comment type="catalytic activity">
    <reaction evidence="27">
        <text>L-histidyl-[protein] + NAD(+) = N(tele)-(ADP-D-ribosyl)-L-histidyl-[protein] + nicotinamide + H(+)</text>
        <dbReference type="Rhea" id="RHEA:72071"/>
        <dbReference type="Rhea" id="RHEA-COMP:9745"/>
        <dbReference type="Rhea" id="RHEA-COMP:18085"/>
        <dbReference type="ChEBI" id="CHEBI:15378"/>
        <dbReference type="ChEBI" id="CHEBI:17154"/>
        <dbReference type="ChEBI" id="CHEBI:29979"/>
        <dbReference type="ChEBI" id="CHEBI:57540"/>
        <dbReference type="ChEBI" id="CHEBI:191398"/>
    </reaction>
    <physiologicalReaction direction="left-to-right" evidence="27">
        <dbReference type="Rhea" id="RHEA:72072"/>
    </physiologicalReaction>
</comment>
<feature type="domain" description="WGR" evidence="36">
    <location>
        <begin position="531"/>
        <end position="629"/>
    </location>
</feature>
<keyword evidence="13" id="KW-0677">Repeat</keyword>
<dbReference type="SUPFAM" id="SSF56399">
    <property type="entry name" value="ADP-ribosylation"/>
    <property type="match status" value="1"/>
</dbReference>
<dbReference type="GO" id="GO:0016779">
    <property type="term" value="F:nucleotidyltransferase activity"/>
    <property type="evidence" value="ECO:0007669"/>
    <property type="project" value="UniProtKB-KW"/>
</dbReference>
<dbReference type="HOGENOM" id="CLU_004841_0_1_1"/>
<dbReference type="GO" id="GO:0140807">
    <property type="term" value="F:NAD+-protein-glutamate ADP-ribosyltransferase activity"/>
    <property type="evidence" value="ECO:0007669"/>
    <property type="project" value="RHEA"/>
</dbReference>
<dbReference type="STRING" id="32264.T1K3C4"/>
<keyword evidence="12" id="KW-0479">Metal-binding</keyword>
<evidence type="ECO:0000256" key="4">
    <source>
        <dbReference type="ARBA" id="ARBA00022454"/>
    </source>
</evidence>
<evidence type="ECO:0000256" key="32">
    <source>
        <dbReference type="SAM" id="MobiDB-lite"/>
    </source>
</evidence>
<evidence type="ECO:0000259" key="34">
    <source>
        <dbReference type="PROSITE" id="PS51059"/>
    </source>
</evidence>
<evidence type="ECO:0000256" key="7">
    <source>
        <dbReference type="ARBA" id="ARBA00022533"/>
    </source>
</evidence>
<dbReference type="GO" id="GO:0140805">
    <property type="term" value="F:NAD+-protein-serine ADP-ribosyltransferase activity"/>
    <property type="evidence" value="ECO:0007669"/>
    <property type="project" value="RHEA"/>
</dbReference>
<dbReference type="Gene3D" id="2.20.25.630">
    <property type="match status" value="1"/>
</dbReference>
<keyword evidence="5" id="KW-0963">Cytoplasm</keyword>
<comment type="catalytic activity">
    <reaction evidence="24">
        <text>L-aspartyl-[protein] + NAD(+) = 4-O-(ADP-D-ribosyl)-L-aspartyl-[protein] + nicotinamide</text>
        <dbReference type="Rhea" id="RHEA:54424"/>
        <dbReference type="Rhea" id="RHEA-COMP:9867"/>
        <dbReference type="Rhea" id="RHEA-COMP:13832"/>
        <dbReference type="ChEBI" id="CHEBI:17154"/>
        <dbReference type="ChEBI" id="CHEBI:29961"/>
        <dbReference type="ChEBI" id="CHEBI:57540"/>
        <dbReference type="ChEBI" id="CHEBI:138102"/>
    </reaction>
    <physiologicalReaction direction="left-to-right" evidence="24">
        <dbReference type="Rhea" id="RHEA:54425"/>
    </physiologicalReaction>
</comment>
<proteinExistence type="inferred from homology"/>
<evidence type="ECO:0000256" key="20">
    <source>
        <dbReference type="ARBA" id="ARBA00023125"/>
    </source>
</evidence>
<reference evidence="37" key="2">
    <citation type="submission" date="2015-06" db="UniProtKB">
        <authorList>
            <consortium name="EnsemblMetazoa"/>
        </authorList>
    </citation>
    <scope>IDENTIFICATION</scope>
</reference>
<evidence type="ECO:0000313" key="38">
    <source>
        <dbReference type="Proteomes" id="UP000015104"/>
    </source>
</evidence>
<dbReference type="PROSITE" id="PS51059">
    <property type="entry name" value="PARP_CATALYTIC"/>
    <property type="match status" value="1"/>
</dbReference>
<evidence type="ECO:0000256" key="24">
    <source>
        <dbReference type="ARBA" id="ARBA00024164"/>
    </source>
</evidence>
<evidence type="ECO:0000256" key="21">
    <source>
        <dbReference type="ARBA" id="ARBA00023163"/>
    </source>
</evidence>
<evidence type="ECO:0000256" key="11">
    <source>
        <dbReference type="ARBA" id="ARBA00022695"/>
    </source>
</evidence>
<comment type="catalytic activity">
    <reaction evidence="28">
        <text>L-tyrosyl-[protein] + NAD(+) = O-(ADP-D-ribosyl)-L-tyrosyl-[protein] + nicotinamide + H(+)</text>
        <dbReference type="Rhea" id="RHEA:58236"/>
        <dbReference type="Rhea" id="RHEA-COMP:10136"/>
        <dbReference type="Rhea" id="RHEA-COMP:15092"/>
        <dbReference type="ChEBI" id="CHEBI:15378"/>
        <dbReference type="ChEBI" id="CHEBI:17154"/>
        <dbReference type="ChEBI" id="CHEBI:46858"/>
        <dbReference type="ChEBI" id="CHEBI:57540"/>
        <dbReference type="ChEBI" id="CHEBI:142557"/>
    </reaction>
    <physiologicalReaction direction="left-to-right" evidence="28">
        <dbReference type="Rhea" id="RHEA:58237"/>
    </physiologicalReaction>
</comment>
<dbReference type="EMBL" id="CAEY01001378">
    <property type="status" value="NOT_ANNOTATED_CDS"/>
    <property type="molecule type" value="Genomic_DNA"/>
</dbReference>
<dbReference type="Gene3D" id="3.90.640.80">
    <property type="match status" value="1"/>
</dbReference>
<dbReference type="GO" id="GO:0005730">
    <property type="term" value="C:nucleolus"/>
    <property type="evidence" value="ECO:0007669"/>
    <property type="project" value="UniProtKB-SubCell"/>
</dbReference>
<evidence type="ECO:0000256" key="28">
    <source>
        <dbReference type="ARBA" id="ARBA00048339"/>
    </source>
</evidence>
<evidence type="ECO:0000256" key="26">
    <source>
        <dbReference type="ARBA" id="ARBA00033987"/>
    </source>
</evidence>
<dbReference type="InterPro" id="IPR004102">
    <property type="entry name" value="Poly(ADP-ribose)pol_reg_dom"/>
</dbReference>
<dbReference type="CDD" id="cd08001">
    <property type="entry name" value="WGR_PARP1_like"/>
    <property type="match status" value="1"/>
</dbReference>
<dbReference type="PROSITE" id="PS00347">
    <property type="entry name" value="ZF_PARP_1"/>
    <property type="match status" value="2"/>
</dbReference>
<evidence type="ECO:0000256" key="1">
    <source>
        <dbReference type="ARBA" id="ARBA00004286"/>
    </source>
</evidence>
<dbReference type="FunFam" id="1.20.142.10:FF:000001">
    <property type="entry name" value="Poly [ADP-ribose] polymerase"/>
    <property type="match status" value="1"/>
</dbReference>
<evidence type="ECO:0000259" key="35">
    <source>
        <dbReference type="PROSITE" id="PS51060"/>
    </source>
</evidence>
<dbReference type="PROSITE" id="PS51977">
    <property type="entry name" value="WGR"/>
    <property type="match status" value="1"/>
</dbReference>
<dbReference type="InterPro" id="IPR049296">
    <property type="entry name" value="PARP1-like_PADR1_N"/>
</dbReference>
<dbReference type="Pfam" id="PF05406">
    <property type="entry name" value="WGR"/>
    <property type="match status" value="1"/>
</dbReference>
<name>T1K3C4_TETUR</name>
<evidence type="ECO:0000313" key="37">
    <source>
        <dbReference type="EnsemblMetazoa" id="tetur04g08160.1"/>
    </source>
</evidence>
<dbReference type="Pfam" id="PF02877">
    <property type="entry name" value="PARP_reg"/>
    <property type="match status" value="1"/>
</dbReference>
<comment type="catalytic activity">
    <reaction evidence="26">
        <text>NAD(+) + (ADP-D-ribosyl)n-acceptor = nicotinamide + (ADP-D-ribosyl)n+1-acceptor + H(+).</text>
        <dbReference type="EC" id="2.4.2.30"/>
    </reaction>
</comment>
<evidence type="ECO:0000256" key="25">
    <source>
        <dbReference type="ARBA" id="ARBA00024347"/>
    </source>
</evidence>
<dbReference type="InterPro" id="IPR012982">
    <property type="entry name" value="PARP1-like_PADR1_Zn_ribbon"/>
</dbReference>
<evidence type="ECO:0000256" key="14">
    <source>
        <dbReference type="ARBA" id="ARBA00022765"/>
    </source>
</evidence>
<feature type="region of interest" description="Disordered" evidence="32">
    <location>
        <begin position="1005"/>
        <end position="1036"/>
    </location>
</feature>
<dbReference type="PANTHER" id="PTHR10459">
    <property type="entry name" value="DNA LIGASE"/>
    <property type="match status" value="1"/>
</dbReference>
<organism evidence="37 38">
    <name type="scientific">Tetranychus urticae</name>
    <name type="common">Two-spotted spider mite</name>
    <dbReference type="NCBI Taxonomy" id="32264"/>
    <lineage>
        <taxon>Eukaryota</taxon>
        <taxon>Metazoa</taxon>
        <taxon>Ecdysozoa</taxon>
        <taxon>Arthropoda</taxon>
        <taxon>Chelicerata</taxon>
        <taxon>Arachnida</taxon>
        <taxon>Acari</taxon>
        <taxon>Acariformes</taxon>
        <taxon>Trombidiformes</taxon>
        <taxon>Prostigmata</taxon>
        <taxon>Eleutherengona</taxon>
        <taxon>Raphignathae</taxon>
        <taxon>Tetranychoidea</taxon>
        <taxon>Tetranychidae</taxon>
        <taxon>Tetranychus</taxon>
    </lineage>
</organism>
<protein>
    <recommendedName>
        <fullName evidence="30 31">Poly [ADP-ribose] polymerase</fullName>
        <shortName evidence="31">PARP</shortName>
        <ecNumber evidence="31">2.4.2.-</ecNumber>
    </recommendedName>
</protein>
<dbReference type="Pfam" id="PF00645">
    <property type="entry name" value="zf-PARP"/>
    <property type="match status" value="4"/>
</dbReference>
<evidence type="ECO:0000256" key="23">
    <source>
        <dbReference type="ARBA" id="ARBA00024159"/>
    </source>
</evidence>
<comment type="subcellular location">
    <subcellularLocation>
        <location evidence="1">Chromosome</location>
    </subcellularLocation>
    <subcellularLocation>
        <location evidence="2">Cytoplasm</location>
        <location evidence="2">Cytosol</location>
    </subcellularLocation>
    <subcellularLocation>
        <location evidence="3">Nucleus</location>
        <location evidence="3">Nucleolus</location>
    </subcellularLocation>
</comment>
<feature type="domain" description="PARP alpha-helical" evidence="35">
    <location>
        <begin position="650"/>
        <end position="769"/>
    </location>
</feature>
<dbReference type="PANTHER" id="PTHR10459:SF112">
    <property type="entry name" value="POLY [ADP-RIBOSE] POLYMERASE 1"/>
    <property type="match status" value="1"/>
</dbReference>
<evidence type="ECO:0000256" key="18">
    <source>
        <dbReference type="ARBA" id="ARBA00023015"/>
    </source>
</evidence>
<keyword evidence="9 31" id="KW-0328">Glycosyltransferase</keyword>